<evidence type="ECO:0000313" key="8">
    <source>
        <dbReference type="EMBL" id="MCZ0702159.1"/>
    </source>
</evidence>
<dbReference type="InterPro" id="IPR036873">
    <property type="entry name" value="Rhodanese-like_dom_sf"/>
</dbReference>
<keyword evidence="9" id="KW-1185">Reference proteome</keyword>
<dbReference type="InterPro" id="IPR004099">
    <property type="entry name" value="Pyr_nucl-diS_OxRdtase_dimer"/>
</dbReference>
<dbReference type="EMBL" id="JAPRAT010000003">
    <property type="protein sequence ID" value="MCZ0702159.1"/>
    <property type="molecule type" value="Genomic_DNA"/>
</dbReference>
<protein>
    <submittedName>
        <fullName evidence="8">FAD-dependent oxidoreductase</fullName>
    </submittedName>
</protein>
<dbReference type="InterPro" id="IPR050260">
    <property type="entry name" value="FAD-bd_OxRdtase"/>
</dbReference>
<organism evidence="8 9">
    <name type="scientific">Natronobacillus azotifigens</name>
    <dbReference type="NCBI Taxonomy" id="472978"/>
    <lineage>
        <taxon>Bacteria</taxon>
        <taxon>Bacillati</taxon>
        <taxon>Bacillota</taxon>
        <taxon>Bacilli</taxon>
        <taxon>Bacillales</taxon>
        <taxon>Bacillaceae</taxon>
        <taxon>Natronobacillus</taxon>
    </lineage>
</organism>
<sequence>MSKRILIVGGVAGGASVAARVRRLDEQAEIIMFERGPHVSFSNCALPYHLSGAIENSETLVLMNPIKFEKQYKIEARTSSEVVAVNPEDKTITIKDLQNDNIYQESYDKLVLSPGANPIVPPLKGVDKNHVFTVRNVLDIEKLNRHVQQEHIEEIAVIGGGFIGLEVAENLVHAGKKVTIVEAQSQVMAPFDHDMIQILHKEMIGQGMDIVLNDGIEAVEENAIVLQSEKKVSAQAVVMAIGVRPETTLAQEAGLEIGETGGIKVDHNYLTSNKNIYAVGDAIEVHHKITGQKTRLALAGPAQRQARAAADHMYNIPHRNTGVIGSSAIKMFNLNAAVTGINEKTAKAANIHYDFVYVIPPDIVGIMPDSNPLHFKLLFEVPTGRILGAQAIGKGNADKRIDVIATMITMNGTLDDLKELELCYSPVFGTAKDVVNVAALVGLNVLNGYVRQVKVSEVRDLVEQNAFILDGREKSEYDKGHFHNAINIPLSQFRQRLAEIPTDRPIYLHCRSAQRSYNMVAALQNLGYENVYNISGSFLGVSLYEYFTDQMEHRQPILTNYNFH</sequence>
<dbReference type="AlphaFoldDB" id="A0A9J6R9D2"/>
<keyword evidence="5" id="KW-0560">Oxidoreductase</keyword>
<dbReference type="Pfam" id="PF00581">
    <property type="entry name" value="Rhodanese"/>
    <property type="match status" value="1"/>
</dbReference>
<dbReference type="SMART" id="SM00450">
    <property type="entry name" value="RHOD"/>
    <property type="match status" value="1"/>
</dbReference>
<dbReference type="InterPro" id="IPR001763">
    <property type="entry name" value="Rhodanese-like_dom"/>
</dbReference>
<evidence type="ECO:0000256" key="2">
    <source>
        <dbReference type="ARBA" id="ARBA00009130"/>
    </source>
</evidence>
<dbReference type="Pfam" id="PF02852">
    <property type="entry name" value="Pyr_redox_dim"/>
    <property type="match status" value="1"/>
</dbReference>
<keyword evidence="6" id="KW-0676">Redox-active center</keyword>
<dbReference type="PROSITE" id="PS50206">
    <property type="entry name" value="RHODANESE_3"/>
    <property type="match status" value="1"/>
</dbReference>
<dbReference type="PRINTS" id="PR00411">
    <property type="entry name" value="PNDRDTASEI"/>
</dbReference>
<dbReference type="PANTHER" id="PTHR43429:SF1">
    <property type="entry name" value="NAD(P)H SULFUR OXIDOREDUCTASE (COA-DEPENDENT)"/>
    <property type="match status" value="1"/>
</dbReference>
<dbReference type="SUPFAM" id="SSF55424">
    <property type="entry name" value="FAD/NAD-linked reductases, dimerisation (C-terminal) domain"/>
    <property type="match status" value="1"/>
</dbReference>
<comment type="cofactor">
    <cofactor evidence="1">
        <name>FAD</name>
        <dbReference type="ChEBI" id="CHEBI:57692"/>
    </cofactor>
</comment>
<evidence type="ECO:0000256" key="4">
    <source>
        <dbReference type="ARBA" id="ARBA00022827"/>
    </source>
</evidence>
<comment type="caution">
    <text evidence="8">The sequence shown here is derived from an EMBL/GenBank/DDBJ whole genome shotgun (WGS) entry which is preliminary data.</text>
</comment>
<proteinExistence type="inferred from homology"/>
<evidence type="ECO:0000256" key="3">
    <source>
        <dbReference type="ARBA" id="ARBA00022630"/>
    </source>
</evidence>
<dbReference type="Proteomes" id="UP001084197">
    <property type="component" value="Unassembled WGS sequence"/>
</dbReference>
<dbReference type="CDD" id="cd00158">
    <property type="entry name" value="RHOD"/>
    <property type="match status" value="1"/>
</dbReference>
<dbReference type="PRINTS" id="PR00368">
    <property type="entry name" value="FADPNR"/>
</dbReference>
<dbReference type="Gene3D" id="3.40.250.10">
    <property type="entry name" value="Rhodanese-like domain"/>
    <property type="match status" value="1"/>
</dbReference>
<dbReference type="Pfam" id="PF07992">
    <property type="entry name" value="Pyr_redox_2"/>
    <property type="match status" value="1"/>
</dbReference>
<dbReference type="GO" id="GO:0016491">
    <property type="term" value="F:oxidoreductase activity"/>
    <property type="evidence" value="ECO:0007669"/>
    <property type="project" value="UniProtKB-KW"/>
</dbReference>
<dbReference type="SUPFAM" id="SSF52821">
    <property type="entry name" value="Rhodanese/Cell cycle control phosphatase"/>
    <property type="match status" value="1"/>
</dbReference>
<evidence type="ECO:0000256" key="1">
    <source>
        <dbReference type="ARBA" id="ARBA00001974"/>
    </source>
</evidence>
<evidence type="ECO:0000256" key="6">
    <source>
        <dbReference type="ARBA" id="ARBA00023284"/>
    </source>
</evidence>
<keyword evidence="3" id="KW-0285">Flavoprotein</keyword>
<dbReference type="InterPro" id="IPR023753">
    <property type="entry name" value="FAD/NAD-binding_dom"/>
</dbReference>
<reference evidence="8" key="1">
    <citation type="submission" date="2022-11" db="EMBL/GenBank/DDBJ databases">
        <title>WGS of Natronobacillus azotifigens 24KS-1, an anaerobic diazotrophic haloalkaliphile from soda-rich habitats.</title>
        <authorList>
            <person name="Sorokin D.Y."/>
            <person name="Merkel A.Y."/>
        </authorList>
    </citation>
    <scope>NUCLEOTIDE SEQUENCE</scope>
    <source>
        <strain evidence="8">24KS-1</strain>
    </source>
</reference>
<dbReference type="PANTHER" id="PTHR43429">
    <property type="entry name" value="PYRIDINE NUCLEOTIDE-DISULFIDE OXIDOREDUCTASE DOMAIN-CONTAINING"/>
    <property type="match status" value="1"/>
</dbReference>
<dbReference type="RefSeq" id="WP_268778920.1">
    <property type="nucleotide sequence ID" value="NZ_JAPRAT010000003.1"/>
</dbReference>
<evidence type="ECO:0000256" key="5">
    <source>
        <dbReference type="ARBA" id="ARBA00023002"/>
    </source>
</evidence>
<gene>
    <name evidence="8" type="ORF">OWO01_02905</name>
</gene>
<name>A0A9J6R9D2_9BACI</name>
<dbReference type="SUPFAM" id="SSF51905">
    <property type="entry name" value="FAD/NAD(P)-binding domain"/>
    <property type="match status" value="2"/>
</dbReference>
<evidence type="ECO:0000259" key="7">
    <source>
        <dbReference type="PROSITE" id="PS50206"/>
    </source>
</evidence>
<dbReference type="InterPro" id="IPR036188">
    <property type="entry name" value="FAD/NAD-bd_sf"/>
</dbReference>
<keyword evidence="4" id="KW-0274">FAD</keyword>
<dbReference type="Gene3D" id="3.50.50.60">
    <property type="entry name" value="FAD/NAD(P)-binding domain"/>
    <property type="match status" value="2"/>
</dbReference>
<evidence type="ECO:0000313" key="9">
    <source>
        <dbReference type="Proteomes" id="UP001084197"/>
    </source>
</evidence>
<comment type="similarity">
    <text evidence="2">Belongs to the class-III pyridine nucleotide-disulfide oxidoreductase family.</text>
</comment>
<feature type="domain" description="Rhodanese" evidence="7">
    <location>
        <begin position="462"/>
        <end position="546"/>
    </location>
</feature>
<dbReference type="InterPro" id="IPR016156">
    <property type="entry name" value="FAD/NAD-linked_Rdtase_dimer_sf"/>
</dbReference>
<accession>A0A9J6R9D2</accession>